<dbReference type="Proteomes" id="UP000614741">
    <property type="component" value="Unassembled WGS sequence"/>
</dbReference>
<evidence type="ECO:0000313" key="11">
    <source>
        <dbReference type="EMBL" id="GIG41470.1"/>
    </source>
</evidence>
<dbReference type="EMBL" id="BONP01000026">
    <property type="protein sequence ID" value="GIG41470.1"/>
    <property type="molecule type" value="Genomic_DNA"/>
</dbReference>
<dbReference type="PANTHER" id="PTHR28259">
    <property type="entry name" value="FLUORIDE EXPORT PROTEIN 1-RELATED"/>
    <property type="match status" value="1"/>
</dbReference>
<dbReference type="RefSeq" id="WP_308439449.1">
    <property type="nucleotide sequence ID" value="NZ_BONP01000026.1"/>
</dbReference>
<comment type="caution">
    <text evidence="11">The sequence shown here is derived from an EMBL/GenBank/DDBJ whole genome shotgun (WGS) entry which is preliminary data.</text>
</comment>
<evidence type="ECO:0000256" key="4">
    <source>
        <dbReference type="ARBA" id="ARBA00022989"/>
    </source>
</evidence>
<comment type="function">
    <text evidence="9 10">Fluoride-specific ion channel. Important for reducing fluoride concentration in the cell, thus reducing its toxicity.</text>
</comment>
<evidence type="ECO:0000256" key="8">
    <source>
        <dbReference type="ARBA" id="ARBA00035585"/>
    </source>
</evidence>
<evidence type="ECO:0000256" key="7">
    <source>
        <dbReference type="ARBA" id="ARBA00035120"/>
    </source>
</evidence>
<feature type="transmembrane region" description="Helical" evidence="10">
    <location>
        <begin position="21"/>
        <end position="43"/>
    </location>
</feature>
<feature type="transmembrane region" description="Helical" evidence="10">
    <location>
        <begin position="88"/>
        <end position="109"/>
    </location>
</feature>
<dbReference type="InterPro" id="IPR003691">
    <property type="entry name" value="FluC"/>
</dbReference>
<keyword evidence="10" id="KW-0915">Sodium</keyword>
<evidence type="ECO:0000256" key="10">
    <source>
        <dbReference type="HAMAP-Rule" id="MF_00454"/>
    </source>
</evidence>
<organism evidence="11 12">
    <name type="scientific">Cellulomonas phragmiteti</name>
    <dbReference type="NCBI Taxonomy" id="478780"/>
    <lineage>
        <taxon>Bacteria</taxon>
        <taxon>Bacillati</taxon>
        <taxon>Actinomycetota</taxon>
        <taxon>Actinomycetes</taxon>
        <taxon>Micrococcales</taxon>
        <taxon>Cellulomonadaceae</taxon>
        <taxon>Cellulomonas</taxon>
    </lineage>
</organism>
<comment type="catalytic activity">
    <reaction evidence="8">
        <text>fluoride(in) = fluoride(out)</text>
        <dbReference type="Rhea" id="RHEA:76159"/>
        <dbReference type="ChEBI" id="CHEBI:17051"/>
    </reaction>
    <physiologicalReaction direction="left-to-right" evidence="8">
        <dbReference type="Rhea" id="RHEA:76160"/>
    </physiologicalReaction>
</comment>
<dbReference type="Pfam" id="PF02537">
    <property type="entry name" value="CRCB"/>
    <property type="match status" value="1"/>
</dbReference>
<keyword evidence="10" id="KW-0479">Metal-binding</keyword>
<gene>
    <name evidence="10" type="primary">fluC</name>
    <name evidence="10" type="synonym">crcB</name>
    <name evidence="11" type="ORF">Cph01nite_32320</name>
</gene>
<reference evidence="11 12" key="1">
    <citation type="submission" date="2021-01" db="EMBL/GenBank/DDBJ databases">
        <title>Whole genome shotgun sequence of Cellulomonas phragmiteti NBRC 110785.</title>
        <authorList>
            <person name="Komaki H."/>
            <person name="Tamura T."/>
        </authorList>
    </citation>
    <scope>NUCLEOTIDE SEQUENCE [LARGE SCALE GENOMIC DNA]</scope>
    <source>
        <strain evidence="11 12">NBRC 110785</strain>
    </source>
</reference>
<keyword evidence="3 10" id="KW-0812">Transmembrane</keyword>
<accession>A0ABQ4DQ49</accession>
<evidence type="ECO:0000256" key="1">
    <source>
        <dbReference type="ARBA" id="ARBA00004651"/>
    </source>
</evidence>
<name>A0ABQ4DQ49_9CELL</name>
<comment type="activity regulation">
    <text evidence="10">Na(+) is not transported, but it plays an essential structural role and its presence is essential for fluoride channel function.</text>
</comment>
<dbReference type="HAMAP" id="MF_00454">
    <property type="entry name" value="FluC"/>
    <property type="match status" value="1"/>
</dbReference>
<feature type="binding site" evidence="10">
    <location>
        <position position="102"/>
    </location>
    <ligand>
        <name>Na(+)</name>
        <dbReference type="ChEBI" id="CHEBI:29101"/>
        <note>structural</note>
    </ligand>
</feature>
<keyword evidence="10" id="KW-0813">Transport</keyword>
<evidence type="ECO:0000256" key="5">
    <source>
        <dbReference type="ARBA" id="ARBA00023136"/>
    </source>
</evidence>
<feature type="transmembrane region" description="Helical" evidence="10">
    <location>
        <begin position="55"/>
        <end position="76"/>
    </location>
</feature>
<dbReference type="PANTHER" id="PTHR28259:SF1">
    <property type="entry name" value="FLUORIDE EXPORT PROTEIN 1-RELATED"/>
    <property type="match status" value="1"/>
</dbReference>
<evidence type="ECO:0000256" key="9">
    <source>
        <dbReference type="ARBA" id="ARBA00049940"/>
    </source>
</evidence>
<feature type="transmembrane region" description="Helical" evidence="10">
    <location>
        <begin position="121"/>
        <end position="145"/>
    </location>
</feature>
<keyword evidence="5 10" id="KW-0472">Membrane</keyword>
<keyword evidence="12" id="KW-1185">Reference proteome</keyword>
<evidence type="ECO:0000313" key="12">
    <source>
        <dbReference type="Proteomes" id="UP000614741"/>
    </source>
</evidence>
<keyword evidence="6 10" id="KW-0407">Ion channel</keyword>
<keyword evidence="2 10" id="KW-1003">Cell membrane</keyword>
<keyword evidence="4 10" id="KW-1133">Transmembrane helix</keyword>
<protein>
    <recommendedName>
        <fullName evidence="10">Fluoride-specific ion channel FluC</fullName>
    </recommendedName>
</protein>
<sequence>MAALTPPGHSGAPSSPLPDALALPAAAALVAAGGTVGVLIRALLAQSSAPAAGAWPWTTFGINVVGSLLLGGLLAVLQRGPDVGRRRVVRLGLGTGVLGGFTTYSTFALEVEQLVADGHAVVGAAYAAASVVLGIAAAGAAIVTVGHVLDRRPARTAVDDAPGDGS</sequence>
<comment type="subcellular location">
    <subcellularLocation>
        <location evidence="1 10">Cell membrane</location>
        <topology evidence="1 10">Multi-pass membrane protein</topology>
    </subcellularLocation>
</comment>
<evidence type="ECO:0000256" key="2">
    <source>
        <dbReference type="ARBA" id="ARBA00022475"/>
    </source>
</evidence>
<evidence type="ECO:0000256" key="6">
    <source>
        <dbReference type="ARBA" id="ARBA00023303"/>
    </source>
</evidence>
<comment type="similarity">
    <text evidence="7 10">Belongs to the fluoride channel Fluc/FEX (TC 1.A.43) family.</text>
</comment>
<feature type="binding site" evidence="10">
    <location>
        <position position="99"/>
    </location>
    <ligand>
        <name>Na(+)</name>
        <dbReference type="ChEBI" id="CHEBI:29101"/>
        <note>structural</note>
    </ligand>
</feature>
<proteinExistence type="inferred from homology"/>
<evidence type="ECO:0000256" key="3">
    <source>
        <dbReference type="ARBA" id="ARBA00022692"/>
    </source>
</evidence>
<keyword evidence="10" id="KW-0406">Ion transport</keyword>